<feature type="modified residue" description="4-aspartylphosphate" evidence="3">
    <location>
        <position position="52"/>
    </location>
</feature>
<name>A0ABU8YNH7_9CYAN</name>
<dbReference type="SMART" id="SM00448">
    <property type="entry name" value="REC"/>
    <property type="match status" value="1"/>
</dbReference>
<dbReference type="InterPro" id="IPR050595">
    <property type="entry name" value="Bact_response_regulator"/>
</dbReference>
<keyword evidence="1 3" id="KW-0597">Phosphoprotein</keyword>
<dbReference type="SUPFAM" id="SSF52172">
    <property type="entry name" value="CheY-like"/>
    <property type="match status" value="1"/>
</dbReference>
<gene>
    <name evidence="5" type="ORF">WMG39_13810</name>
</gene>
<sequence>MSKILVVDDVPSELEIICRILQDVGLEVIRAGDGAEAIARIQEKAPDLVVLDVVMPRMNGFEVIRELRGDRKTAYLPVVFCTHKNTEIDRAWGTDLGADAYLSKPFEPQQLVNIVQRLLSK</sequence>
<dbReference type="RefSeq" id="WP_340521844.1">
    <property type="nucleotide sequence ID" value="NZ_JBBLXS010000162.1"/>
</dbReference>
<evidence type="ECO:0000313" key="6">
    <source>
        <dbReference type="Proteomes" id="UP001384579"/>
    </source>
</evidence>
<keyword evidence="2" id="KW-0902">Two-component regulatory system</keyword>
<dbReference type="PANTHER" id="PTHR44591:SF14">
    <property type="entry name" value="PROTEIN PILG"/>
    <property type="match status" value="1"/>
</dbReference>
<evidence type="ECO:0000313" key="5">
    <source>
        <dbReference type="EMBL" id="MEK0185912.1"/>
    </source>
</evidence>
<proteinExistence type="predicted"/>
<protein>
    <submittedName>
        <fullName evidence="5">Response regulator</fullName>
    </submittedName>
</protein>
<accession>A0ABU8YNH7</accession>
<comment type="caution">
    <text evidence="5">The sequence shown here is derived from an EMBL/GenBank/DDBJ whole genome shotgun (WGS) entry which is preliminary data.</text>
</comment>
<dbReference type="Gene3D" id="3.40.50.2300">
    <property type="match status" value="1"/>
</dbReference>
<dbReference type="Proteomes" id="UP001384579">
    <property type="component" value="Unassembled WGS sequence"/>
</dbReference>
<evidence type="ECO:0000256" key="1">
    <source>
        <dbReference type="ARBA" id="ARBA00022553"/>
    </source>
</evidence>
<dbReference type="InterPro" id="IPR011006">
    <property type="entry name" value="CheY-like_superfamily"/>
</dbReference>
<dbReference type="PANTHER" id="PTHR44591">
    <property type="entry name" value="STRESS RESPONSE REGULATOR PROTEIN 1"/>
    <property type="match status" value="1"/>
</dbReference>
<dbReference type="EMBL" id="JBBLXS010000162">
    <property type="protein sequence ID" value="MEK0185912.1"/>
    <property type="molecule type" value="Genomic_DNA"/>
</dbReference>
<dbReference type="PROSITE" id="PS50110">
    <property type="entry name" value="RESPONSE_REGULATORY"/>
    <property type="match status" value="1"/>
</dbReference>
<reference evidence="5 6" key="1">
    <citation type="journal article" date="2020" name="Harmful Algae">
        <title>Molecular and morphological characterization of a novel dihydroanatoxin-a producing Microcoleus species (cyanobacteria) from the Russian River, California, USA.</title>
        <authorList>
            <person name="Conklin K.Y."/>
            <person name="Stancheva R."/>
            <person name="Otten T.G."/>
            <person name="Fadness R."/>
            <person name="Boyer G.L."/>
            <person name="Read B."/>
            <person name="Zhang X."/>
            <person name="Sheath R.G."/>
        </authorList>
    </citation>
    <scope>NUCLEOTIDE SEQUENCE [LARGE SCALE GENOMIC DNA]</scope>
    <source>
        <strain evidence="5 6">PTRS2</strain>
    </source>
</reference>
<keyword evidence="6" id="KW-1185">Reference proteome</keyword>
<dbReference type="Pfam" id="PF00072">
    <property type="entry name" value="Response_reg"/>
    <property type="match status" value="1"/>
</dbReference>
<evidence type="ECO:0000259" key="4">
    <source>
        <dbReference type="PROSITE" id="PS50110"/>
    </source>
</evidence>
<evidence type="ECO:0000256" key="3">
    <source>
        <dbReference type="PROSITE-ProRule" id="PRU00169"/>
    </source>
</evidence>
<feature type="domain" description="Response regulatory" evidence="4">
    <location>
        <begin position="3"/>
        <end position="119"/>
    </location>
</feature>
<dbReference type="InterPro" id="IPR001789">
    <property type="entry name" value="Sig_transdc_resp-reg_receiver"/>
</dbReference>
<organism evidence="5 6">
    <name type="scientific">Microcoleus anatoxicus PTRS2</name>
    <dbReference type="NCBI Taxonomy" id="2705321"/>
    <lineage>
        <taxon>Bacteria</taxon>
        <taxon>Bacillati</taxon>
        <taxon>Cyanobacteriota</taxon>
        <taxon>Cyanophyceae</taxon>
        <taxon>Oscillatoriophycideae</taxon>
        <taxon>Oscillatoriales</taxon>
        <taxon>Microcoleaceae</taxon>
        <taxon>Microcoleus</taxon>
        <taxon>Microcoleus anatoxicus</taxon>
    </lineage>
</organism>
<evidence type="ECO:0000256" key="2">
    <source>
        <dbReference type="ARBA" id="ARBA00023012"/>
    </source>
</evidence>